<gene>
    <name evidence="4" type="ORF">FNL38_102237</name>
</gene>
<dbReference type="InterPro" id="IPR002347">
    <property type="entry name" value="SDR_fam"/>
</dbReference>
<dbReference type="Gene3D" id="3.40.50.720">
    <property type="entry name" value="NAD(P)-binding Rossmann-like Domain"/>
    <property type="match status" value="1"/>
</dbReference>
<dbReference type="PANTHER" id="PTHR43391">
    <property type="entry name" value="RETINOL DEHYDROGENASE-RELATED"/>
    <property type="match status" value="1"/>
</dbReference>
<dbReference type="PRINTS" id="PR00081">
    <property type="entry name" value="GDHRDH"/>
</dbReference>
<dbReference type="PRINTS" id="PR00080">
    <property type="entry name" value="SDRFAMILY"/>
</dbReference>
<dbReference type="SUPFAM" id="SSF51735">
    <property type="entry name" value="NAD(P)-binding Rossmann-fold domains"/>
    <property type="match status" value="1"/>
</dbReference>
<evidence type="ECO:0000256" key="1">
    <source>
        <dbReference type="ARBA" id="ARBA00006484"/>
    </source>
</evidence>
<dbReference type="Pfam" id="PF00106">
    <property type="entry name" value="adh_short"/>
    <property type="match status" value="1"/>
</dbReference>
<comment type="caution">
    <text evidence="4">The sequence shown here is derived from an EMBL/GenBank/DDBJ whole genome shotgun (WGS) entry which is preliminary data.</text>
</comment>
<proteinExistence type="inferred from homology"/>
<protein>
    <submittedName>
        <fullName evidence="4">NADP-dependent 3-hydroxy acid dehydrogenase YdfG</fullName>
    </submittedName>
</protein>
<dbReference type="GO" id="GO:0016491">
    <property type="term" value="F:oxidoreductase activity"/>
    <property type="evidence" value="ECO:0007669"/>
    <property type="project" value="UniProtKB-KW"/>
</dbReference>
<sequence>MAGKIAVVTGGAAGIGFAIAAELMDRGVIVVIADVEEEALTAAAAALGATGVVADVTKVEDLVHLADEVIRLHGRLDIAVNNAGVARIAPFDELTIDDFRWVLDVNLWGVVLGMKVFLPLIESTSQCGYIVNTASIAGMRSAPKLAAYAVSKFGVVALTETVEQELSARASQVGLGVLVPAMVQSNIAASERNRPGVRRVPVADGSNGAGAQVGAMEAHEVGVIVADAIERGDLYIVTHPESLDSIKARHRRIEDAFEQAVLRSAPTL</sequence>
<evidence type="ECO:0000313" key="4">
    <source>
        <dbReference type="EMBL" id="TYQ06105.1"/>
    </source>
</evidence>
<dbReference type="CDD" id="cd05233">
    <property type="entry name" value="SDR_c"/>
    <property type="match status" value="1"/>
</dbReference>
<evidence type="ECO:0000256" key="2">
    <source>
        <dbReference type="ARBA" id="ARBA00023002"/>
    </source>
</evidence>
<evidence type="ECO:0000256" key="3">
    <source>
        <dbReference type="RuleBase" id="RU000363"/>
    </source>
</evidence>
<dbReference type="PANTHER" id="PTHR43391:SF82">
    <property type="entry name" value="OXIDOREDUCTASE SADH-RELATED"/>
    <property type="match status" value="1"/>
</dbReference>
<dbReference type="InterPro" id="IPR036291">
    <property type="entry name" value="NAD(P)-bd_dom_sf"/>
</dbReference>
<reference evidence="4" key="1">
    <citation type="submission" date="2019-07" db="EMBL/GenBank/DDBJ databases">
        <title>Genomic Encyclopedia of Type Strains, Phase IV (KMG-IV): sequencing the most valuable type-strain genomes for metagenomic binning, comparative biology and taxonomic classification.</title>
        <authorList>
            <person name="Goeker M."/>
        </authorList>
    </citation>
    <scope>NUCLEOTIDE SEQUENCE</scope>
    <source>
        <strain evidence="4">DSM 44596</strain>
    </source>
</reference>
<comment type="similarity">
    <text evidence="1 3">Belongs to the short-chain dehydrogenases/reductases (SDR) family.</text>
</comment>
<name>A0A652YSL6_NOCGL</name>
<accession>A0A652YSL6</accession>
<dbReference type="EMBL" id="VNIQ01000002">
    <property type="protein sequence ID" value="TYQ06105.1"/>
    <property type="molecule type" value="Genomic_DNA"/>
</dbReference>
<organism evidence="4">
    <name type="scientific">Nocardia globerula</name>
    <dbReference type="NCBI Taxonomy" id="1818"/>
    <lineage>
        <taxon>Bacteria</taxon>
        <taxon>Bacillati</taxon>
        <taxon>Actinomycetota</taxon>
        <taxon>Actinomycetes</taxon>
        <taxon>Mycobacteriales</taxon>
        <taxon>Nocardiaceae</taxon>
        <taxon>Nocardia</taxon>
    </lineage>
</organism>
<dbReference type="AlphaFoldDB" id="A0A652YSL6"/>
<keyword evidence="2" id="KW-0560">Oxidoreductase</keyword>